<evidence type="ECO:0000313" key="1">
    <source>
        <dbReference type="EMBL" id="GAI07682.1"/>
    </source>
</evidence>
<sequence>FGISIETSGGFVADLNFDGDLDVFSNTITPGSESYIFWGPSFITNTTLPVNNDHHGMFREIGNVYNREYYDDYISSVFDADEEVDWEIVEWDDSLPPGADILFYVRSGNTPGPDTNWSMWDSLGNGDEIADSLNSQYLQYRIRMTYTNPCYLPYLYEVRIAYGPAMAIILEPDQADSTLPGITVNYNISIINIGVGLDTVDLVYDHNTTWQVLLFDSTGINPLVDHNNNSIPDVIININDTIPIVLEVTPPASAQGGEIDSLMLIGTSSIISDLSDSVQIFTSIQSLVSILVEPDQIDYTVGGMPVSYNLLVYNQGTNQDTVDLYYTHNQAWGVSLLDSTGTVPLSD</sequence>
<accession>X1KKU1</accession>
<proteinExistence type="predicted"/>
<organism evidence="1">
    <name type="scientific">marine sediment metagenome</name>
    <dbReference type="NCBI Taxonomy" id="412755"/>
    <lineage>
        <taxon>unclassified sequences</taxon>
        <taxon>metagenomes</taxon>
        <taxon>ecological metagenomes</taxon>
    </lineage>
</organism>
<name>X1KKU1_9ZZZZ</name>
<feature type="non-terminal residue" evidence="1">
    <location>
        <position position="1"/>
    </location>
</feature>
<dbReference type="AlphaFoldDB" id="X1KKU1"/>
<comment type="caution">
    <text evidence="1">The sequence shown here is derived from an EMBL/GenBank/DDBJ whole genome shotgun (WGS) entry which is preliminary data.</text>
</comment>
<protein>
    <submittedName>
        <fullName evidence="1">Uncharacterized protein</fullName>
    </submittedName>
</protein>
<gene>
    <name evidence="1" type="ORF">S06H3_08307</name>
</gene>
<reference evidence="1" key="1">
    <citation type="journal article" date="2014" name="Front. Microbiol.">
        <title>High frequency of phylogenetically diverse reductive dehalogenase-homologous genes in deep subseafloor sedimentary metagenomes.</title>
        <authorList>
            <person name="Kawai M."/>
            <person name="Futagami T."/>
            <person name="Toyoda A."/>
            <person name="Takaki Y."/>
            <person name="Nishi S."/>
            <person name="Hori S."/>
            <person name="Arai W."/>
            <person name="Tsubouchi T."/>
            <person name="Morono Y."/>
            <person name="Uchiyama I."/>
            <person name="Ito T."/>
            <person name="Fujiyama A."/>
            <person name="Inagaki F."/>
            <person name="Takami H."/>
        </authorList>
    </citation>
    <scope>NUCLEOTIDE SEQUENCE</scope>
    <source>
        <strain evidence="1">Expedition CK06-06</strain>
    </source>
</reference>
<dbReference type="EMBL" id="BARV01003486">
    <property type="protein sequence ID" value="GAI07682.1"/>
    <property type="molecule type" value="Genomic_DNA"/>
</dbReference>
<feature type="non-terminal residue" evidence="1">
    <location>
        <position position="347"/>
    </location>
</feature>